<protein>
    <submittedName>
        <fullName evidence="7">Efflux transporter, RND family, MFP subunit</fullName>
    </submittedName>
</protein>
<evidence type="ECO:0000259" key="4">
    <source>
        <dbReference type="Pfam" id="PF25881"/>
    </source>
</evidence>
<dbReference type="GO" id="GO:1990281">
    <property type="term" value="C:efflux pump complex"/>
    <property type="evidence" value="ECO:0007669"/>
    <property type="project" value="TreeGrafter"/>
</dbReference>
<dbReference type="Pfam" id="PF25881">
    <property type="entry name" value="HH_YBHG"/>
    <property type="match status" value="1"/>
</dbReference>
<keyword evidence="8" id="KW-1185">Reference proteome</keyword>
<gene>
    <name evidence="7" type="ORF">CSCA_2678</name>
</gene>
<dbReference type="InterPro" id="IPR059052">
    <property type="entry name" value="HH_YbhG-like"/>
</dbReference>
<feature type="domain" description="YbhG-like alpha-helical hairpin" evidence="4">
    <location>
        <begin position="111"/>
        <end position="240"/>
    </location>
</feature>
<dbReference type="STRING" id="1548.CSCA_2678"/>
<evidence type="ECO:0000259" key="6">
    <source>
        <dbReference type="Pfam" id="PF25989"/>
    </source>
</evidence>
<dbReference type="InterPro" id="IPR058792">
    <property type="entry name" value="Beta-barrel_RND_2"/>
</dbReference>
<dbReference type="AlphaFoldDB" id="A0A0E3M9N4"/>
<dbReference type="Proteomes" id="UP000033115">
    <property type="component" value="Chromosome"/>
</dbReference>
<evidence type="ECO:0000256" key="2">
    <source>
        <dbReference type="SAM" id="Coils"/>
    </source>
</evidence>
<accession>A0A0E3M9N4</accession>
<evidence type="ECO:0000313" key="7">
    <source>
        <dbReference type="EMBL" id="AKA69803.1"/>
    </source>
</evidence>
<dbReference type="InterPro" id="IPR006143">
    <property type="entry name" value="RND_pump_MFP"/>
</dbReference>
<dbReference type="PANTHER" id="PTHR30469">
    <property type="entry name" value="MULTIDRUG RESISTANCE PROTEIN MDTA"/>
    <property type="match status" value="1"/>
</dbReference>
<comment type="similarity">
    <text evidence="1">Belongs to the membrane fusion protein (MFP) (TC 8.A.1) family.</text>
</comment>
<evidence type="ECO:0000259" key="5">
    <source>
        <dbReference type="Pfam" id="PF25954"/>
    </source>
</evidence>
<dbReference type="GO" id="GO:0015562">
    <property type="term" value="F:efflux transmembrane transporter activity"/>
    <property type="evidence" value="ECO:0007669"/>
    <property type="project" value="TreeGrafter"/>
</dbReference>
<dbReference type="KEGG" id="csq:CSCA_2678"/>
<proteinExistence type="inferred from homology"/>
<feature type="transmembrane region" description="Helical" evidence="3">
    <location>
        <begin position="21"/>
        <end position="40"/>
    </location>
</feature>
<evidence type="ECO:0000256" key="3">
    <source>
        <dbReference type="SAM" id="Phobius"/>
    </source>
</evidence>
<keyword evidence="3" id="KW-1133">Transmembrane helix</keyword>
<feature type="coiled-coil region" evidence="2">
    <location>
        <begin position="113"/>
        <end position="173"/>
    </location>
</feature>
<sequence>MKFKGIKFNAAKLKGLLNKRNIIILVVLIVVVAVGSHFLGKGNKKAEIKQNVKNVKTEKIKVSSISSDVQYASALKPIKQVEVLPKGSGKVASVNVNVGDKVTAGQTLFTLDTSELRANLQQQQAMVDSANAKFQQTGGSNYQKQLTSYEQDLTNKQIRYNAAQRDYDNYQKLYSTGAVSKNDFDQKADTFKTASADLETAQQNLNLFQSQIGAEDTKVAAASVTQAQAGVSTAQIQINNATVTAPISGVVSVKNVEVGQIAGGQSGSVTIIDSSSLNAEINVPDKIVGKIQIGQSVPVIITALEDKKITGTIDNISPNTNSKDNSYTVKVKIDNASGELKAGMFTKVSLQAENKGNVLVVPNQAVKVENGVSYIYQVKNGKIKKEAVTTGISNDKSVEVSGNIKLDDDIITEGQSLLSDGEKVNIVK</sequence>
<dbReference type="EMBL" id="CP009933">
    <property type="protein sequence ID" value="AKA69803.1"/>
    <property type="molecule type" value="Genomic_DNA"/>
</dbReference>
<dbReference type="HOGENOM" id="CLU_018816_14_4_9"/>
<evidence type="ECO:0000256" key="1">
    <source>
        <dbReference type="ARBA" id="ARBA00009477"/>
    </source>
</evidence>
<feature type="domain" description="YknX-like C-terminal permuted SH3-like" evidence="6">
    <location>
        <begin position="358"/>
        <end position="425"/>
    </location>
</feature>
<reference evidence="7 8" key="1">
    <citation type="journal article" date="2015" name="J. Biotechnol.">
        <title>Complete genome sequence of a malodorant-producing acetogen, Clostridium scatologenes ATCC 25775(T).</title>
        <authorList>
            <person name="Zhu Z."/>
            <person name="Guo T."/>
            <person name="Zheng H."/>
            <person name="Song T."/>
            <person name="Ouyang P."/>
            <person name="Xie J."/>
        </authorList>
    </citation>
    <scope>NUCLEOTIDE SEQUENCE [LARGE SCALE GENOMIC DNA]</scope>
    <source>
        <strain evidence="7 8">ATCC 25775</strain>
    </source>
</reference>
<dbReference type="InterPro" id="IPR058637">
    <property type="entry name" value="YknX-like_C"/>
</dbReference>
<name>A0A0E3M9N4_CLOSL</name>
<keyword evidence="3" id="KW-0812">Transmembrane</keyword>
<dbReference type="RefSeq" id="WP_029161600.1">
    <property type="nucleotide sequence ID" value="NZ_CP009933.1"/>
</dbReference>
<dbReference type="Gene3D" id="2.40.420.20">
    <property type="match status" value="1"/>
</dbReference>
<feature type="domain" description="CusB-like beta-barrel" evidence="5">
    <location>
        <begin position="280"/>
        <end position="353"/>
    </location>
</feature>
<dbReference type="Gene3D" id="2.40.50.100">
    <property type="match status" value="1"/>
</dbReference>
<keyword evidence="3" id="KW-0472">Membrane</keyword>
<dbReference type="Gene3D" id="2.40.30.170">
    <property type="match status" value="1"/>
</dbReference>
<dbReference type="SUPFAM" id="SSF111369">
    <property type="entry name" value="HlyD-like secretion proteins"/>
    <property type="match status" value="2"/>
</dbReference>
<dbReference type="Pfam" id="PF25954">
    <property type="entry name" value="Beta-barrel_RND_2"/>
    <property type="match status" value="1"/>
</dbReference>
<dbReference type="NCBIfam" id="TIGR01730">
    <property type="entry name" value="RND_mfp"/>
    <property type="match status" value="1"/>
</dbReference>
<keyword evidence="2" id="KW-0175">Coiled coil</keyword>
<evidence type="ECO:0000313" key="8">
    <source>
        <dbReference type="Proteomes" id="UP000033115"/>
    </source>
</evidence>
<dbReference type="Pfam" id="PF25989">
    <property type="entry name" value="YknX_C"/>
    <property type="match status" value="1"/>
</dbReference>
<dbReference type="Gene3D" id="1.10.287.470">
    <property type="entry name" value="Helix hairpin bin"/>
    <property type="match status" value="1"/>
</dbReference>
<organism evidence="7 8">
    <name type="scientific">Clostridium scatologenes</name>
    <dbReference type="NCBI Taxonomy" id="1548"/>
    <lineage>
        <taxon>Bacteria</taxon>
        <taxon>Bacillati</taxon>
        <taxon>Bacillota</taxon>
        <taxon>Clostridia</taxon>
        <taxon>Eubacteriales</taxon>
        <taxon>Clostridiaceae</taxon>
        <taxon>Clostridium</taxon>
    </lineage>
</organism>